<dbReference type="GO" id="GO:0008331">
    <property type="term" value="F:high voltage-gated calcium channel activity"/>
    <property type="evidence" value="ECO:0007669"/>
    <property type="project" value="TreeGrafter"/>
</dbReference>
<dbReference type="HOGENOM" id="CLU_000443_0_0_1"/>
<dbReference type="GO" id="GO:0005509">
    <property type="term" value="F:calcium ion binding"/>
    <property type="evidence" value="ECO:0007669"/>
    <property type="project" value="InterPro"/>
</dbReference>
<evidence type="ECO:0000256" key="12">
    <source>
        <dbReference type="ARBA" id="ARBA00023136"/>
    </source>
</evidence>
<feature type="transmembrane region" description="Helical" evidence="19">
    <location>
        <begin position="866"/>
        <end position="883"/>
    </location>
</feature>
<dbReference type="InterPro" id="IPR011992">
    <property type="entry name" value="EF-hand-dom_pair"/>
</dbReference>
<dbReference type="InterPro" id="IPR050599">
    <property type="entry name" value="VDCC_alpha-1_subunit"/>
</dbReference>
<evidence type="ECO:0000256" key="7">
    <source>
        <dbReference type="ARBA" id="ARBA00022692"/>
    </source>
</evidence>
<feature type="transmembrane region" description="Helical" evidence="19">
    <location>
        <begin position="565"/>
        <end position="589"/>
    </location>
</feature>
<keyword evidence="13" id="KW-0325">Glycoprotein</keyword>
<dbReference type="FunFam" id="1.20.120.350:FF:000079">
    <property type="entry name" value="Calcium channel subunit Cch1"/>
    <property type="match status" value="1"/>
</dbReference>
<feature type="transmembrane region" description="Helical" evidence="19">
    <location>
        <begin position="922"/>
        <end position="944"/>
    </location>
</feature>
<dbReference type="InterPro" id="IPR027359">
    <property type="entry name" value="Volt_channel_dom_sf"/>
</dbReference>
<dbReference type="OMA" id="TLFIAWN"/>
<keyword evidence="22" id="KW-1185">Reference proteome</keyword>
<dbReference type="GO" id="GO:0005891">
    <property type="term" value="C:voltage-gated calcium channel complex"/>
    <property type="evidence" value="ECO:0007669"/>
    <property type="project" value="TreeGrafter"/>
</dbReference>
<evidence type="ECO:0000313" key="22">
    <source>
        <dbReference type="Proteomes" id="UP000002059"/>
    </source>
</evidence>
<dbReference type="eggNOG" id="KOG2301">
    <property type="taxonomic scope" value="Eukaryota"/>
</dbReference>
<feature type="transmembrane region" description="Helical" evidence="19">
    <location>
        <begin position="799"/>
        <end position="818"/>
    </location>
</feature>
<evidence type="ECO:0000313" key="21">
    <source>
        <dbReference type="EMBL" id="EEH41451.2"/>
    </source>
</evidence>
<reference evidence="21 22" key="1">
    <citation type="journal article" date="2011" name="PLoS Genet.">
        <title>Comparative genomic analysis of human fungal pathogens causing paracoccidioidomycosis.</title>
        <authorList>
            <person name="Desjardins C.A."/>
            <person name="Champion M.D."/>
            <person name="Holder J.W."/>
            <person name="Muszewska A."/>
            <person name="Goldberg J."/>
            <person name="Bailao A.M."/>
            <person name="Brigido M.M."/>
            <person name="Ferreira M.E."/>
            <person name="Garcia A.M."/>
            <person name="Grynberg M."/>
            <person name="Gujja S."/>
            <person name="Heiman D.I."/>
            <person name="Henn M.R."/>
            <person name="Kodira C.D."/>
            <person name="Leon-Narvaez H."/>
            <person name="Longo L.V."/>
            <person name="Ma L.J."/>
            <person name="Malavazi I."/>
            <person name="Matsuo A.L."/>
            <person name="Morais F.V."/>
            <person name="Pereira M."/>
            <person name="Rodriguez-Brito S."/>
            <person name="Sakthikumar S."/>
            <person name="Salem-Izacc S.M."/>
            <person name="Sykes S.M."/>
            <person name="Teixeira M.M."/>
            <person name="Vallejo M.C."/>
            <person name="Walter M.E."/>
            <person name="Yandava C."/>
            <person name="Young S."/>
            <person name="Zeng Q."/>
            <person name="Zucker J."/>
            <person name="Felipe M.S."/>
            <person name="Goldman G.H."/>
            <person name="Haas B.J."/>
            <person name="McEwen J.G."/>
            <person name="Nino-Vega G."/>
            <person name="Puccia R."/>
            <person name="San-Blas G."/>
            <person name="Soares C.M."/>
            <person name="Birren B.W."/>
            <person name="Cuomo C.A."/>
        </authorList>
    </citation>
    <scope>NUCLEOTIDE SEQUENCE [LARGE SCALE GENOMIC DNA]</scope>
    <source>
        <strain evidence="22">ATCC MYA-826 / Pb01</strain>
    </source>
</reference>
<feature type="transmembrane region" description="Helical" evidence="19">
    <location>
        <begin position="1645"/>
        <end position="1663"/>
    </location>
</feature>
<keyword evidence="8" id="KW-0106">Calcium</keyword>
<accession>C1GY60</accession>
<feature type="transmembrane region" description="Helical" evidence="19">
    <location>
        <begin position="1557"/>
        <end position="1577"/>
    </location>
</feature>
<feature type="transmembrane region" description="Helical" evidence="19">
    <location>
        <begin position="1352"/>
        <end position="1379"/>
    </location>
</feature>
<evidence type="ECO:0000256" key="1">
    <source>
        <dbReference type="ARBA" id="ARBA00004651"/>
    </source>
</evidence>
<dbReference type="InterPro" id="IPR002048">
    <property type="entry name" value="EF_hand_dom"/>
</dbReference>
<feature type="transmembrane region" description="Helical" evidence="19">
    <location>
        <begin position="1223"/>
        <end position="1249"/>
    </location>
</feature>
<dbReference type="AlphaFoldDB" id="C1GY60"/>
<evidence type="ECO:0000256" key="6">
    <source>
        <dbReference type="ARBA" id="ARBA00022673"/>
    </source>
</evidence>
<evidence type="ECO:0000256" key="3">
    <source>
        <dbReference type="ARBA" id="ARBA00022475"/>
    </source>
</evidence>
<keyword evidence="4" id="KW-0597">Phosphoprotein</keyword>
<keyword evidence="14" id="KW-0407">Ion channel</keyword>
<dbReference type="Gene3D" id="1.10.238.10">
    <property type="entry name" value="EF-hand"/>
    <property type="match status" value="1"/>
</dbReference>
<dbReference type="Gene3D" id="1.20.120.350">
    <property type="entry name" value="Voltage-gated potassium channels. Chain C"/>
    <property type="match status" value="5"/>
</dbReference>
<evidence type="ECO:0000256" key="11">
    <source>
        <dbReference type="ARBA" id="ARBA00023065"/>
    </source>
</evidence>
<feature type="region of interest" description="Disordered" evidence="18">
    <location>
        <begin position="1"/>
        <end position="200"/>
    </location>
</feature>
<evidence type="ECO:0000256" key="17">
    <source>
        <dbReference type="ARBA" id="ARBA00067459"/>
    </source>
</evidence>
<dbReference type="EMBL" id="KN293999">
    <property type="protein sequence ID" value="EEH41451.2"/>
    <property type="molecule type" value="Genomic_DNA"/>
</dbReference>
<dbReference type="GO" id="GO:0098703">
    <property type="term" value="P:calcium ion import across plasma membrane"/>
    <property type="evidence" value="ECO:0007669"/>
    <property type="project" value="TreeGrafter"/>
</dbReference>
<dbReference type="KEGG" id="pbl:PAAG_03014"/>
<keyword evidence="6" id="KW-0107">Calcium channel</keyword>
<dbReference type="Proteomes" id="UP000002059">
    <property type="component" value="Partially assembled WGS sequence"/>
</dbReference>
<evidence type="ECO:0000256" key="4">
    <source>
        <dbReference type="ARBA" id="ARBA00022553"/>
    </source>
</evidence>
<gene>
    <name evidence="21" type="ORF">PAAG_03014</name>
</gene>
<keyword evidence="11" id="KW-0406">Ion transport</keyword>
<dbReference type="GeneID" id="9097857"/>
<feature type="transmembrane region" description="Helical" evidence="19">
    <location>
        <begin position="1306"/>
        <end position="1331"/>
    </location>
</feature>
<feature type="transmembrane region" description="Helical" evidence="19">
    <location>
        <begin position="889"/>
        <end position="910"/>
    </location>
</feature>
<evidence type="ECO:0000256" key="14">
    <source>
        <dbReference type="ARBA" id="ARBA00023303"/>
    </source>
</evidence>
<name>C1GY60_PARBA</name>
<feature type="domain" description="EF-hand" evidence="20">
    <location>
        <begin position="1813"/>
        <end position="1848"/>
    </location>
</feature>
<feature type="compositionally biased region" description="Low complexity" evidence="18">
    <location>
        <begin position="2020"/>
        <end position="2049"/>
    </location>
</feature>
<evidence type="ECO:0000256" key="8">
    <source>
        <dbReference type="ARBA" id="ARBA00022837"/>
    </source>
</evidence>
<keyword evidence="10 19" id="KW-1133">Transmembrane helix</keyword>
<feature type="region of interest" description="Disordered" evidence="18">
    <location>
        <begin position="1096"/>
        <end position="1121"/>
    </location>
</feature>
<evidence type="ECO:0000256" key="18">
    <source>
        <dbReference type="SAM" id="MobiDB-lite"/>
    </source>
</evidence>
<feature type="transmembrane region" description="Helical" evidence="19">
    <location>
        <begin position="1477"/>
        <end position="1498"/>
    </location>
</feature>
<evidence type="ECO:0000256" key="2">
    <source>
        <dbReference type="ARBA" id="ARBA00022448"/>
    </source>
</evidence>
<feature type="region of interest" description="Disordered" evidence="18">
    <location>
        <begin position="2014"/>
        <end position="2132"/>
    </location>
</feature>
<evidence type="ECO:0000256" key="5">
    <source>
        <dbReference type="ARBA" id="ARBA00022568"/>
    </source>
</evidence>
<evidence type="ECO:0000256" key="19">
    <source>
        <dbReference type="SAM" id="Phobius"/>
    </source>
</evidence>
<evidence type="ECO:0000259" key="20">
    <source>
        <dbReference type="PROSITE" id="PS50222"/>
    </source>
</evidence>
<evidence type="ECO:0000256" key="15">
    <source>
        <dbReference type="ARBA" id="ARBA00057587"/>
    </source>
</evidence>
<keyword evidence="5" id="KW-0109">Calcium transport</keyword>
<dbReference type="OrthoDB" id="416585at2759"/>
<keyword evidence="2" id="KW-0813">Transport</keyword>
<proteinExistence type="inferred from homology"/>
<dbReference type="SUPFAM" id="SSF81324">
    <property type="entry name" value="Voltage-gated potassium channels"/>
    <property type="match status" value="4"/>
</dbReference>
<dbReference type="SUPFAM" id="SSF47473">
    <property type="entry name" value="EF-hand"/>
    <property type="match status" value="1"/>
</dbReference>
<feature type="region of interest" description="Disordered" evidence="18">
    <location>
        <begin position="233"/>
        <end position="284"/>
    </location>
</feature>
<feature type="transmembrane region" description="Helical" evidence="19">
    <location>
        <begin position="1589"/>
        <end position="1607"/>
    </location>
</feature>
<feature type="transmembrane region" description="Helical" evidence="19">
    <location>
        <begin position="430"/>
        <end position="454"/>
    </location>
</feature>
<feature type="transmembrane region" description="Helical" evidence="19">
    <location>
        <begin position="387"/>
        <end position="410"/>
    </location>
</feature>
<feature type="transmembrane region" description="Helical" evidence="19">
    <location>
        <begin position="838"/>
        <end position="854"/>
    </location>
</feature>
<dbReference type="FunFam" id="1.10.287.70:FF:000093">
    <property type="entry name" value="Calcium channel subunit Cch1"/>
    <property type="match status" value="1"/>
</dbReference>
<feature type="transmembrane region" description="Helical" evidence="19">
    <location>
        <begin position="997"/>
        <end position="1020"/>
    </location>
</feature>
<comment type="function">
    <text evidence="15">Voltage-gated, high-affinity calcium channel that functions together with MID1 to mediate calcium entry into cells. Required during conditions of environmental stress.</text>
</comment>
<dbReference type="FunFam" id="1.20.120.350:FF:000063">
    <property type="entry name" value="Calcium channel subunit Cch1"/>
    <property type="match status" value="1"/>
</dbReference>
<feature type="transmembrane region" description="Helical" evidence="19">
    <location>
        <begin position="596"/>
        <end position="618"/>
    </location>
</feature>
<dbReference type="PANTHER" id="PTHR45628:SF7">
    <property type="entry name" value="VOLTAGE-DEPENDENT CALCIUM CHANNEL TYPE A SUBUNIT ALPHA-1"/>
    <property type="match status" value="1"/>
</dbReference>
<dbReference type="FunFam" id="1.10.238.10:FF:000406">
    <property type="entry name" value="Calcium channel subunit Cch1"/>
    <property type="match status" value="1"/>
</dbReference>
<dbReference type="VEuPathDB" id="FungiDB:PAAG_03014"/>
<dbReference type="STRING" id="502779.C1GY60"/>
<evidence type="ECO:0000256" key="13">
    <source>
        <dbReference type="ARBA" id="ARBA00023180"/>
    </source>
</evidence>
<keyword evidence="3" id="KW-1003">Cell membrane</keyword>
<feature type="transmembrane region" description="Helical" evidence="19">
    <location>
        <begin position="1261"/>
        <end position="1286"/>
    </location>
</feature>
<feature type="transmembrane region" description="Helical" evidence="19">
    <location>
        <begin position="535"/>
        <end position="553"/>
    </location>
</feature>
<feature type="compositionally biased region" description="Polar residues" evidence="18">
    <location>
        <begin position="250"/>
        <end position="277"/>
    </location>
</feature>
<dbReference type="FunFam" id="1.20.120.350:FF:000098">
    <property type="entry name" value="Calcium channel subunit Cch1"/>
    <property type="match status" value="1"/>
</dbReference>
<protein>
    <recommendedName>
        <fullName evidence="17">Calcium-channel protein CCH1</fullName>
    </recommendedName>
</protein>
<comment type="subcellular location">
    <subcellularLocation>
        <location evidence="1">Cell membrane</location>
        <topology evidence="1">Multi-pass membrane protein</topology>
    </subcellularLocation>
</comment>
<keyword evidence="9" id="KW-0851">Voltage-gated channel</keyword>
<dbReference type="PANTHER" id="PTHR45628">
    <property type="entry name" value="VOLTAGE-DEPENDENT CALCIUM CHANNEL TYPE A SUBUNIT ALPHA-1"/>
    <property type="match status" value="1"/>
</dbReference>
<feature type="transmembrane region" description="Helical" evidence="19">
    <location>
        <begin position="733"/>
        <end position="763"/>
    </location>
</feature>
<dbReference type="RefSeq" id="XP_015702024.1">
    <property type="nucleotide sequence ID" value="XM_015844818.1"/>
</dbReference>
<sequence>MASPNNNHYDMGNYDTGPPPINQSIPLQDLSRPPDTANPDGTGRRCNKPTSSSGAGGREGYPVRRLSFIGRTGIGRRYERIAEDSPSPHERSRIENFQNISLTPRPRPNSPASHAEEDEPIDPETSRNFQEAIGSVGLSFDPLQFSSRSPGQERPYQAHVRDSDDLTRFPYADQQTSNDEETYMPPTDTPENDTTPLTDQRYLQPMDGASISHGQRHDRRSGSVHFVEGATVAGSHLGDDLPNLEEGNTRSRSGSRSLQPYRSRSRQISPATPNSALSRAGSMVRKMSQRVVNISNEPEIVEQTLRRKSSLKQARLEAPPSLPAMTEYAHDMSNPGLEDGYPPEKRPSLFSKIRDLDAYQTEENPLRGNSLGIFSPQSKLRRALLEILIHPATEPIILVLIIVQTVLLAIESSVYKGKRGSHWGTPAFDYAFLALFIIYTLEIGARIIVSGLILNPGEYSTLDRSLGLRKALIAKGKDLLMPQRQLSTRKPPGPSDPQVSVLRSFTGMQNASDPSGDAGSLQRFRLARRAFLRHSFTRIDFLAVVSYWISFVLSNLSFESQHHLYVFRMLSCLRILRLLGLTSGTSVIFRSLKKAAPLLVHVAFLISFFWLLFAIVGVQSFKSSLRRTCVWIDPDGQNNFTLNDAPDKIQFCGGYHELGTGAEKPWVTPDGTPGSGPAKGYLCPEGSLCVQGSNPYGGTISFDNVAHSLQLVFVVMSSNTFTDILYYTTDTDYLAAALFFVFGFIVLSLWLVNLLVAVITSSFQVIREESKRSAFTSEKIDEREFEDATPRKLRGLKLFYARTYWVWIAVIGFGLVVQCLRSSTMGPSRAKIIDSTEVVVTIIMAVEICLRFASDWRNFFKNVRNWVDLSLAIITSIILISPIRDSPRMYAALSIFQVLRIYRIVLAFSVTSDLTKIVFKNAVGFLNLIIFVFLITFLSSIFAVQLFRGQMPSDSDAEITFFDIYNSFLGMYQILSSENWTSILYSAVQSTYPWDTAWITAIFLIMWFILANFVVLNMFIAVIQESFDVSEDEKRIQQVKAFLQQKQLSGSSQGNLSLSTIFRLGRSSQRYRDPLDHGPAALEMLLKDAVVNEFLDEQPRSPPTDTPQVESPSDHTQHGNAFTNMFNSITNRIMDREPNPFYSKLKFSKVYDDSDPTAMAKEVLSASEQRKRAQRQYLQKYPSYNVSLYIFKPTHPLRRFCQRIVGPGRGSSRIEGVDPYKPVWYTFSAFIYAAIVTMVLIACIATPLYQRTFLETHKPGIGNWFVWTDIAFAILFTIEAVIKVIADGFFWTPNAYFRGSWGFIDGIVLITLWVNVVSAIFNATGASRVVGAFKALRALRLLNVSDSARETFHAVIILGGWKVISAAFVSMSFLVPFAIYGLNLFNGMMRSCNDNDFGYTSLDNCVGEYMSTPYAWDVLAPRVVSNPYYSFDNFGESLFILFQIVSQEGWTGVLWNAMSINGVNQQPVPLASQENGLFFVVFNLLGAVFVLTLFVSVFMRNYTEQTGVAFLTVEQRSWLELRKHLRQISPSKRSIDKDSKKLKAWCYRIAIKKHGRWSRFINGLLLFHLLLLVLEFYPESSWWDRTRDVLFLILTLFYIANILIRVIGLTWQRFRRSSWDLYSIISVSGTFFTTVLSVIRYNNIVFARLHKLFLVSIVLLLIPRNNQLDQLFKTAAASLPAIGNLLATWFVLFLVYAIALTQIFGLTKFGGGETGNINFRDVPRALILLFRTSCGEGWNEIMEDFATMVPPYCTAENHIFQSDCGSAGWARTLFISWNIVSMYIFVSLFVSLIFESFSYVYQRSSGLYAISREEIRRFKQAWATYDPDGTGYISKEVFPRLLGELSGIFEMRIYDGDFTVGRILEDCKVHRRESNPAPYVRAVDGIDLDKLQRRISRIPVQQIRRKRARMNTFYEEVLVSADPERGISFTSCLMILAHYNVITDSKSLRLEEFLRRRARLQRVEEAVRRSVVIGFFDTLYWSRKFRRRFEPHDASRLVSVPQFAVPEIYVDDAEHEEQHPCQQQQQSQQQLQQRQHSPSQHSDSSFPSPMLSPDALSRPPGTPPGSGHLRNLPSLDTNISQGSRNSSSPTRASEWGNRSPSLSPRQSRIVRGFYSSDPPSPDDIANHRRHDSSVSLQEVVESLDNSAWGESIRRSFTLR</sequence>
<dbReference type="FunFam" id="1.10.287.70:FF:000118">
    <property type="entry name" value="Calcium channel subunit Cch1"/>
    <property type="match status" value="1"/>
</dbReference>
<evidence type="ECO:0000256" key="16">
    <source>
        <dbReference type="ARBA" id="ARBA00061395"/>
    </source>
</evidence>
<feature type="compositionally biased region" description="Basic and acidic residues" evidence="18">
    <location>
        <begin position="76"/>
        <end position="94"/>
    </location>
</feature>
<evidence type="ECO:0000256" key="9">
    <source>
        <dbReference type="ARBA" id="ARBA00022882"/>
    </source>
</evidence>
<comment type="similarity">
    <text evidence="16">Belongs to the calcium channel alpha-1 subunit (TC 1.A.1.11) family.</text>
</comment>
<feature type="transmembrane region" description="Helical" evidence="19">
    <location>
        <begin position="1775"/>
        <end position="1794"/>
    </location>
</feature>
<dbReference type="PROSITE" id="PS50222">
    <property type="entry name" value="EF_HAND_2"/>
    <property type="match status" value="1"/>
</dbReference>
<evidence type="ECO:0000256" key="10">
    <source>
        <dbReference type="ARBA" id="ARBA00022989"/>
    </source>
</evidence>
<feature type="transmembrane region" description="Helical" evidence="19">
    <location>
        <begin position="1619"/>
        <end position="1639"/>
    </location>
</feature>
<keyword evidence="7 19" id="KW-0812">Transmembrane</keyword>
<feature type="compositionally biased region" description="Polar residues" evidence="18">
    <location>
        <begin position="2074"/>
        <end position="2106"/>
    </location>
</feature>
<dbReference type="InterPro" id="IPR005821">
    <property type="entry name" value="Ion_trans_dom"/>
</dbReference>
<organism evidence="21 22">
    <name type="scientific">Paracoccidioides lutzii (strain ATCC MYA-826 / Pb01)</name>
    <name type="common">Paracoccidioides brasiliensis</name>
    <dbReference type="NCBI Taxonomy" id="502779"/>
    <lineage>
        <taxon>Eukaryota</taxon>
        <taxon>Fungi</taxon>
        <taxon>Dikarya</taxon>
        <taxon>Ascomycota</taxon>
        <taxon>Pezizomycotina</taxon>
        <taxon>Eurotiomycetes</taxon>
        <taxon>Eurotiomycetidae</taxon>
        <taxon>Onygenales</taxon>
        <taxon>Ajellomycetaceae</taxon>
        <taxon>Paracoccidioides</taxon>
    </lineage>
</organism>
<feature type="transmembrane region" description="Helical" evidence="19">
    <location>
        <begin position="1675"/>
        <end position="1699"/>
    </location>
</feature>
<dbReference type="Gene3D" id="1.10.287.70">
    <property type="match status" value="4"/>
</dbReference>
<keyword evidence="12 19" id="KW-0472">Membrane</keyword>
<dbReference type="Pfam" id="PF00520">
    <property type="entry name" value="Ion_trans"/>
    <property type="match status" value="4"/>
</dbReference>